<sequence length="557" mass="60229">MNKGKAFKKVVITGLSAAMIFGSAASAFADGDHHGKGNNGRGHNQFKLHGNGKVQIKLEFKDLDKNFDWVMQNIARLASKRVFEGYDDGTFQPRRQITRIEAIIAAVRLMGLRDQAESQAEMSSKLSFKDADLIYQKYPNAVGYVAVALEHDLFNENDNAVLPNKPATRLWSTVLLIKALGLENEAKAMMNAELNFRDADAIPAGSRGYVALAVQKNLVSGYSDQTFKPNKPVTRAELAALLDRTGNQMPDYNSNEITGTVSSAVQNNILTLNENGQTATYTVDPNTFVFRNGVRVSLSDIQVGDTVKIRSYNNVIIYIEVTGQAQQTETFSAVVTTAVNANGVITLSRNQNGQNQTGQYTFSSNATIYRNGTLIAASDLKAGDQVFVRTENNAITFLQVLQSVNDTINYSGKISAVNVGSNVVVVTKDTQSTAFAVNENTVYLRKGVSVTLADLKVGDEVLVQGVNQTASVIQVTLPVEDQNTAFTVNGLFNSLTLNSQGEIAGISVTQNVYGGTQVTNYNVSSDVTITGDTSLLVPGHGVTLEGQNQIVNKIQIQ</sequence>
<gene>
    <name evidence="3" type="ORF">VF724_02095</name>
</gene>
<dbReference type="Pfam" id="PF00395">
    <property type="entry name" value="SLH"/>
    <property type="match status" value="2"/>
</dbReference>
<feature type="signal peptide" evidence="1">
    <location>
        <begin position="1"/>
        <end position="29"/>
    </location>
</feature>
<evidence type="ECO:0000313" key="4">
    <source>
        <dbReference type="Proteomes" id="UP001310386"/>
    </source>
</evidence>
<keyword evidence="4" id="KW-1185">Reference proteome</keyword>
<dbReference type="RefSeq" id="WP_371752560.1">
    <property type="nucleotide sequence ID" value="NZ_JAYJLD010000002.1"/>
</dbReference>
<organism evidence="3 4">
    <name type="scientific">Ferviditalea candida</name>
    <dbReference type="NCBI Taxonomy" id="3108399"/>
    <lineage>
        <taxon>Bacteria</taxon>
        <taxon>Bacillati</taxon>
        <taxon>Bacillota</taxon>
        <taxon>Bacilli</taxon>
        <taxon>Bacillales</taxon>
        <taxon>Paenibacillaceae</taxon>
        <taxon>Ferviditalea</taxon>
    </lineage>
</organism>
<accession>A0ABU5ZD64</accession>
<feature type="domain" description="SLH" evidence="2">
    <location>
        <begin position="193"/>
        <end position="256"/>
    </location>
</feature>
<reference evidence="3" key="1">
    <citation type="submission" date="2023-12" db="EMBL/GenBank/DDBJ databases">
        <title>Fervidustalea candida gen. nov., sp. nov., a novel member of the family Paenibacillaceae isolated from a geothermal area.</title>
        <authorList>
            <person name="Li W.-J."/>
            <person name="Jiao J.-Y."/>
            <person name="Chen Y."/>
        </authorList>
    </citation>
    <scope>NUCLEOTIDE SEQUENCE</scope>
    <source>
        <strain evidence="3">SYSU GA230002</strain>
    </source>
</reference>
<dbReference type="PANTHER" id="PTHR43308">
    <property type="entry name" value="OUTER MEMBRANE PROTEIN ALPHA-RELATED"/>
    <property type="match status" value="1"/>
</dbReference>
<name>A0ABU5ZD64_9BACL</name>
<feature type="chain" id="PRO_5046472812" evidence="1">
    <location>
        <begin position="30"/>
        <end position="557"/>
    </location>
</feature>
<dbReference type="InterPro" id="IPR051465">
    <property type="entry name" value="Cell_Envelope_Struct_Comp"/>
</dbReference>
<evidence type="ECO:0000313" key="3">
    <source>
        <dbReference type="EMBL" id="MEB3100449.1"/>
    </source>
</evidence>
<evidence type="ECO:0000259" key="2">
    <source>
        <dbReference type="PROSITE" id="PS51272"/>
    </source>
</evidence>
<dbReference type="EMBL" id="JAYJLD010000002">
    <property type="protein sequence ID" value="MEB3100449.1"/>
    <property type="molecule type" value="Genomic_DNA"/>
</dbReference>
<proteinExistence type="predicted"/>
<feature type="domain" description="SLH" evidence="2">
    <location>
        <begin position="57"/>
        <end position="120"/>
    </location>
</feature>
<dbReference type="PANTHER" id="PTHR43308:SF5">
    <property type="entry name" value="S-LAYER PROTEIN _ PEPTIDOGLYCAN ENDO-BETA-N-ACETYLGLUCOSAMINIDASE"/>
    <property type="match status" value="1"/>
</dbReference>
<dbReference type="PROSITE" id="PS51272">
    <property type="entry name" value="SLH"/>
    <property type="match status" value="2"/>
</dbReference>
<evidence type="ECO:0000256" key="1">
    <source>
        <dbReference type="SAM" id="SignalP"/>
    </source>
</evidence>
<protein>
    <submittedName>
        <fullName evidence="3">S-layer homology domain-containing protein</fullName>
    </submittedName>
</protein>
<dbReference type="InterPro" id="IPR001119">
    <property type="entry name" value="SLH_dom"/>
</dbReference>
<comment type="caution">
    <text evidence="3">The sequence shown here is derived from an EMBL/GenBank/DDBJ whole genome shotgun (WGS) entry which is preliminary data.</text>
</comment>
<keyword evidence="1" id="KW-0732">Signal</keyword>
<dbReference type="Proteomes" id="UP001310386">
    <property type="component" value="Unassembled WGS sequence"/>
</dbReference>